<evidence type="ECO:0000256" key="4">
    <source>
        <dbReference type="ARBA" id="ARBA00022490"/>
    </source>
</evidence>
<feature type="compositionally biased region" description="Acidic residues" evidence="8">
    <location>
        <begin position="59"/>
        <end position="68"/>
    </location>
</feature>
<dbReference type="Pfam" id="PF03941">
    <property type="entry name" value="INCENP_ARK-bind"/>
    <property type="match status" value="1"/>
</dbReference>
<evidence type="ECO:0000313" key="11">
    <source>
        <dbReference type="Proteomes" id="UP000276133"/>
    </source>
</evidence>
<gene>
    <name evidence="10" type="ORF">BpHYR1_043023</name>
</gene>
<evidence type="ECO:0000313" key="10">
    <source>
        <dbReference type="EMBL" id="RNA34800.1"/>
    </source>
</evidence>
<feature type="region of interest" description="Disordered" evidence="8">
    <location>
        <begin position="53"/>
        <end position="74"/>
    </location>
</feature>
<evidence type="ECO:0000256" key="7">
    <source>
        <dbReference type="ARBA" id="ARBA00023242"/>
    </source>
</evidence>
<evidence type="ECO:0000256" key="1">
    <source>
        <dbReference type="ARBA" id="ARBA00004123"/>
    </source>
</evidence>
<comment type="subcellular location">
    <subcellularLocation>
        <location evidence="2">Cytoplasm</location>
        <location evidence="2">Cytoskeleton</location>
        <location evidence="2">Spindle</location>
    </subcellularLocation>
    <subcellularLocation>
        <location evidence="1">Nucleus</location>
    </subcellularLocation>
</comment>
<dbReference type="AlphaFoldDB" id="A0A3M7SGW6"/>
<dbReference type="PANTHER" id="PTHR13142:SF1">
    <property type="entry name" value="INNER CENTROMERE PROTEIN"/>
    <property type="match status" value="1"/>
</dbReference>
<sequence length="241" mass="27891">MTRNIFKKYSEDVSLILDKNATIIVINKSKNPVRKRSNSADARICKPQTENYDIQELGSSDETDDEDEPSKPIPEWAKDCNKIPRVQAQARFCINFTKLFKATTNENVVLENIFKEKKPRFGIRSSSAEWITPPVWKTGGLNGDESFRKNMQNFFKNVKNYKNTITLSKKEKQINCLAKYILTRKTNFIFIQYAPKCQLTPFVQDEKISNLKFFPIFVLKKIYKKDLGFINPKLSGVSPVM</sequence>
<dbReference type="EMBL" id="REGN01001412">
    <property type="protein sequence ID" value="RNA34800.1"/>
    <property type="molecule type" value="Genomic_DNA"/>
</dbReference>
<organism evidence="10 11">
    <name type="scientific">Brachionus plicatilis</name>
    <name type="common">Marine rotifer</name>
    <name type="synonym">Brachionus muelleri</name>
    <dbReference type="NCBI Taxonomy" id="10195"/>
    <lineage>
        <taxon>Eukaryota</taxon>
        <taxon>Metazoa</taxon>
        <taxon>Spiralia</taxon>
        <taxon>Gnathifera</taxon>
        <taxon>Rotifera</taxon>
        <taxon>Eurotatoria</taxon>
        <taxon>Monogononta</taxon>
        <taxon>Pseudotrocha</taxon>
        <taxon>Ploima</taxon>
        <taxon>Brachionidae</taxon>
        <taxon>Brachionus</taxon>
    </lineage>
</organism>
<evidence type="ECO:0000256" key="8">
    <source>
        <dbReference type="SAM" id="MobiDB-lite"/>
    </source>
</evidence>
<dbReference type="STRING" id="10195.A0A3M7SGW6"/>
<comment type="caution">
    <text evidence="10">The sequence shown here is derived from an EMBL/GenBank/DDBJ whole genome shotgun (WGS) entry which is preliminary data.</text>
</comment>
<keyword evidence="11" id="KW-1185">Reference proteome</keyword>
<evidence type="ECO:0000256" key="6">
    <source>
        <dbReference type="ARBA" id="ARBA00023212"/>
    </source>
</evidence>
<name>A0A3M7SGW6_BRAPC</name>
<evidence type="ECO:0000256" key="3">
    <source>
        <dbReference type="ARBA" id="ARBA00010042"/>
    </source>
</evidence>
<evidence type="ECO:0000256" key="5">
    <source>
        <dbReference type="ARBA" id="ARBA00022829"/>
    </source>
</evidence>
<accession>A0A3M7SGW6</accession>
<dbReference type="GO" id="GO:0005634">
    <property type="term" value="C:nucleus"/>
    <property type="evidence" value="ECO:0007669"/>
    <property type="project" value="UniProtKB-SubCell"/>
</dbReference>
<comment type="similarity">
    <text evidence="3">Belongs to the INCENP family.</text>
</comment>
<feature type="domain" description="Inner centromere protein ARK-binding" evidence="9">
    <location>
        <begin position="56"/>
        <end position="100"/>
    </location>
</feature>
<dbReference type="PANTHER" id="PTHR13142">
    <property type="entry name" value="INNER CENTROMERE PROTEIN"/>
    <property type="match status" value="1"/>
</dbReference>
<keyword evidence="6" id="KW-0206">Cytoskeleton</keyword>
<evidence type="ECO:0000256" key="2">
    <source>
        <dbReference type="ARBA" id="ARBA00004186"/>
    </source>
</evidence>
<proteinExistence type="inferred from homology"/>
<keyword evidence="4" id="KW-0963">Cytoplasm</keyword>
<evidence type="ECO:0000259" key="9">
    <source>
        <dbReference type="Pfam" id="PF03941"/>
    </source>
</evidence>
<dbReference type="GO" id="GO:0005819">
    <property type="term" value="C:spindle"/>
    <property type="evidence" value="ECO:0007669"/>
    <property type="project" value="UniProtKB-SubCell"/>
</dbReference>
<keyword evidence="7" id="KW-0539">Nucleus</keyword>
<dbReference type="GO" id="GO:0007059">
    <property type="term" value="P:chromosome segregation"/>
    <property type="evidence" value="ECO:0007669"/>
    <property type="project" value="UniProtKB-KW"/>
</dbReference>
<dbReference type="InterPro" id="IPR005635">
    <property type="entry name" value="Inner_centromere_prot_ARK-bd"/>
</dbReference>
<dbReference type="Proteomes" id="UP000276133">
    <property type="component" value="Unassembled WGS sequence"/>
</dbReference>
<reference evidence="10 11" key="1">
    <citation type="journal article" date="2018" name="Sci. Rep.">
        <title>Genomic signatures of local adaptation to the degree of environmental predictability in rotifers.</title>
        <authorList>
            <person name="Franch-Gras L."/>
            <person name="Hahn C."/>
            <person name="Garcia-Roger E.M."/>
            <person name="Carmona M.J."/>
            <person name="Serra M."/>
            <person name="Gomez A."/>
        </authorList>
    </citation>
    <scope>NUCLEOTIDE SEQUENCE [LARGE SCALE GENOMIC DNA]</scope>
    <source>
        <strain evidence="10">HYR1</strain>
    </source>
</reference>
<keyword evidence="5" id="KW-0159">Chromosome partition</keyword>
<protein>
    <submittedName>
        <fullName evidence="10">Inner centromere</fullName>
    </submittedName>
</protein>